<dbReference type="Pfam" id="PF10483">
    <property type="entry name" value="Elong_Iki1"/>
    <property type="match status" value="1"/>
</dbReference>
<evidence type="ECO:0000256" key="7">
    <source>
        <dbReference type="ARBA" id="ARBA00022694"/>
    </source>
</evidence>
<dbReference type="PANTHER" id="PTHR15641:SF1">
    <property type="entry name" value="ELONGATOR COMPLEX PROTEIN 5"/>
    <property type="match status" value="1"/>
</dbReference>
<feature type="region of interest" description="Disordered" evidence="9">
    <location>
        <begin position="332"/>
        <end position="358"/>
    </location>
</feature>
<dbReference type="UniPathway" id="UPA00988"/>
<sequence>MSSLALDQLLNNKKSSSFIFINDTIRLSALPILTDVGRRALADNKSLVVLLTETSPRAWRERFPVDKQNNIYIIDCYSDPHGWDNDDEQGENTSTDDNTIRVSNIRDMEKLILSPIWKKTMNTPNCTILVDSITPLAMISQHRAYQLVKALESLTTDAIRLVVGYHSDVKLVSKTGLALQDSLNRLATVIIKLEAVKERTAFETQAALTGFVPQDTFSYLTITSNCLTKGGIAHIEWRKKSGKVQYESNGFIMPQQAAAAADGLLLVVPANQLTLEKEPEPEAMQVDTKPDPTANLSFNLTLTDEQRRTKENLVLPHMKAQQMEVEVEEEKKSGGLIYYDPDAADDFDDEDPDDDLDI</sequence>
<dbReference type="InterPro" id="IPR019519">
    <property type="entry name" value="Elp5"/>
</dbReference>
<dbReference type="GO" id="GO:0005634">
    <property type="term" value="C:nucleus"/>
    <property type="evidence" value="ECO:0007669"/>
    <property type="project" value="UniProtKB-SubCell"/>
</dbReference>
<evidence type="ECO:0000313" key="10">
    <source>
        <dbReference type="EMBL" id="CEP18721.1"/>
    </source>
</evidence>
<dbReference type="GO" id="GO:0002098">
    <property type="term" value="P:tRNA wobble uridine modification"/>
    <property type="evidence" value="ECO:0007669"/>
    <property type="project" value="InterPro"/>
</dbReference>
<dbReference type="GO" id="GO:0000049">
    <property type="term" value="F:tRNA binding"/>
    <property type="evidence" value="ECO:0007669"/>
    <property type="project" value="TreeGrafter"/>
</dbReference>
<dbReference type="GO" id="GO:0033588">
    <property type="term" value="C:elongator holoenzyme complex"/>
    <property type="evidence" value="ECO:0007669"/>
    <property type="project" value="InterPro"/>
</dbReference>
<dbReference type="OrthoDB" id="166907at2759"/>
<evidence type="ECO:0000256" key="2">
    <source>
        <dbReference type="ARBA" id="ARBA00004496"/>
    </source>
</evidence>
<evidence type="ECO:0000256" key="4">
    <source>
        <dbReference type="ARBA" id="ARBA00009567"/>
    </source>
</evidence>
<comment type="subcellular location">
    <subcellularLocation>
        <location evidence="2">Cytoplasm</location>
    </subcellularLocation>
    <subcellularLocation>
        <location evidence="1">Nucleus</location>
    </subcellularLocation>
</comment>
<dbReference type="GO" id="GO:0005829">
    <property type="term" value="C:cytosol"/>
    <property type="evidence" value="ECO:0007669"/>
    <property type="project" value="TreeGrafter"/>
</dbReference>
<dbReference type="Gene3D" id="3.40.50.300">
    <property type="entry name" value="P-loop containing nucleotide triphosphate hydrolases"/>
    <property type="match status" value="1"/>
</dbReference>
<dbReference type="AlphaFoldDB" id="A0A0B7NJD6"/>
<name>A0A0B7NJD6_9FUNG</name>
<evidence type="ECO:0000256" key="3">
    <source>
        <dbReference type="ARBA" id="ARBA00005043"/>
    </source>
</evidence>
<keyword evidence="11" id="KW-1185">Reference proteome</keyword>
<keyword evidence="7" id="KW-0819">tRNA processing</keyword>
<dbReference type="PANTHER" id="PTHR15641">
    <property type="entry name" value="ELONGATOR COMPLEX PROTEIN 5"/>
    <property type="match status" value="1"/>
</dbReference>
<organism evidence="10 11">
    <name type="scientific">Parasitella parasitica</name>
    <dbReference type="NCBI Taxonomy" id="35722"/>
    <lineage>
        <taxon>Eukaryota</taxon>
        <taxon>Fungi</taxon>
        <taxon>Fungi incertae sedis</taxon>
        <taxon>Mucoromycota</taxon>
        <taxon>Mucoromycotina</taxon>
        <taxon>Mucoromycetes</taxon>
        <taxon>Mucorales</taxon>
        <taxon>Mucorineae</taxon>
        <taxon>Mucoraceae</taxon>
        <taxon>Parasitella</taxon>
    </lineage>
</organism>
<keyword evidence="6" id="KW-0963">Cytoplasm</keyword>
<evidence type="ECO:0000256" key="6">
    <source>
        <dbReference type="ARBA" id="ARBA00022490"/>
    </source>
</evidence>
<dbReference type="Proteomes" id="UP000054107">
    <property type="component" value="Unassembled WGS sequence"/>
</dbReference>
<evidence type="ECO:0000313" key="11">
    <source>
        <dbReference type="Proteomes" id="UP000054107"/>
    </source>
</evidence>
<dbReference type="InterPro" id="IPR027417">
    <property type="entry name" value="P-loop_NTPase"/>
</dbReference>
<evidence type="ECO:0000256" key="9">
    <source>
        <dbReference type="SAM" id="MobiDB-lite"/>
    </source>
</evidence>
<protein>
    <recommendedName>
        <fullName evidence="5">Elongator complex protein 5</fullName>
    </recommendedName>
</protein>
<feature type="compositionally biased region" description="Acidic residues" evidence="9">
    <location>
        <begin position="342"/>
        <end position="358"/>
    </location>
</feature>
<dbReference type="STRING" id="35722.A0A0B7NJD6"/>
<comment type="pathway">
    <text evidence="3">tRNA modification; 5-methoxycarbonylmethyl-2-thiouridine-tRNA biosynthesis.</text>
</comment>
<gene>
    <name evidence="10" type="primary">PARPA_13028.1 scaffold 45703</name>
</gene>
<comment type="similarity">
    <text evidence="4">Belongs to the ELP5 family.</text>
</comment>
<proteinExistence type="inferred from homology"/>
<reference evidence="10 11" key="1">
    <citation type="submission" date="2014-09" db="EMBL/GenBank/DDBJ databases">
        <authorList>
            <person name="Ellenberger Sabrina"/>
        </authorList>
    </citation>
    <scope>NUCLEOTIDE SEQUENCE [LARGE SCALE GENOMIC DNA]</scope>
    <source>
        <strain evidence="10 11">CBS 412.66</strain>
    </source>
</reference>
<evidence type="ECO:0000256" key="8">
    <source>
        <dbReference type="ARBA" id="ARBA00023242"/>
    </source>
</evidence>
<accession>A0A0B7NJD6</accession>
<evidence type="ECO:0000256" key="5">
    <source>
        <dbReference type="ARBA" id="ARBA00020264"/>
    </source>
</evidence>
<dbReference type="EMBL" id="LN733886">
    <property type="protein sequence ID" value="CEP18721.1"/>
    <property type="molecule type" value="Genomic_DNA"/>
</dbReference>
<keyword evidence="8" id="KW-0539">Nucleus</keyword>
<evidence type="ECO:0000256" key="1">
    <source>
        <dbReference type="ARBA" id="ARBA00004123"/>
    </source>
</evidence>